<protein>
    <submittedName>
        <fullName evidence="2">Uncharacterized protein</fullName>
    </submittedName>
</protein>
<organism evidence="2 3">
    <name type="scientific">Tulasnella calospora MUT 4182</name>
    <dbReference type="NCBI Taxonomy" id="1051891"/>
    <lineage>
        <taxon>Eukaryota</taxon>
        <taxon>Fungi</taxon>
        <taxon>Dikarya</taxon>
        <taxon>Basidiomycota</taxon>
        <taxon>Agaricomycotina</taxon>
        <taxon>Agaricomycetes</taxon>
        <taxon>Cantharellales</taxon>
        <taxon>Tulasnellaceae</taxon>
        <taxon>Tulasnella</taxon>
    </lineage>
</organism>
<evidence type="ECO:0000256" key="1">
    <source>
        <dbReference type="SAM" id="MobiDB-lite"/>
    </source>
</evidence>
<feature type="compositionally biased region" description="Basic residues" evidence="1">
    <location>
        <begin position="46"/>
        <end position="58"/>
    </location>
</feature>
<feature type="region of interest" description="Disordered" evidence="1">
    <location>
        <begin position="1"/>
        <end position="62"/>
    </location>
</feature>
<proteinExistence type="predicted"/>
<dbReference type="OrthoDB" id="3207379at2759"/>
<gene>
    <name evidence="2" type="ORF">M407DRAFT_242116</name>
</gene>
<dbReference type="Proteomes" id="UP000054248">
    <property type="component" value="Unassembled WGS sequence"/>
</dbReference>
<accession>A0A0C3QS60</accession>
<keyword evidence="3" id="KW-1185">Reference proteome</keyword>
<sequence>MPSLFSPTQSGDLSPLTPLPSPLPTIAQPDELAREASPPRENVERRSKRLQARGVQKRRREEDCAIAASEELAYQPPLKRIRLKQSSNHPVPESEVSALKTPVSATFKGKENALDLTLD</sequence>
<feature type="compositionally biased region" description="Polar residues" evidence="1">
    <location>
        <begin position="1"/>
        <end position="12"/>
    </location>
</feature>
<reference evidence="3" key="2">
    <citation type="submission" date="2015-01" db="EMBL/GenBank/DDBJ databases">
        <title>Evolutionary Origins and Diversification of the Mycorrhizal Mutualists.</title>
        <authorList>
            <consortium name="DOE Joint Genome Institute"/>
            <consortium name="Mycorrhizal Genomics Consortium"/>
            <person name="Kohler A."/>
            <person name="Kuo A."/>
            <person name="Nagy L.G."/>
            <person name="Floudas D."/>
            <person name="Copeland A."/>
            <person name="Barry K.W."/>
            <person name="Cichocki N."/>
            <person name="Veneault-Fourrey C."/>
            <person name="LaButti K."/>
            <person name="Lindquist E.A."/>
            <person name="Lipzen A."/>
            <person name="Lundell T."/>
            <person name="Morin E."/>
            <person name="Murat C."/>
            <person name="Riley R."/>
            <person name="Ohm R."/>
            <person name="Sun H."/>
            <person name="Tunlid A."/>
            <person name="Henrissat B."/>
            <person name="Grigoriev I.V."/>
            <person name="Hibbett D.S."/>
            <person name="Martin F."/>
        </authorList>
    </citation>
    <scope>NUCLEOTIDE SEQUENCE [LARGE SCALE GENOMIC DNA]</scope>
    <source>
        <strain evidence="3">MUT 4182</strain>
    </source>
</reference>
<feature type="compositionally biased region" description="Basic and acidic residues" evidence="1">
    <location>
        <begin position="31"/>
        <end position="45"/>
    </location>
</feature>
<evidence type="ECO:0000313" key="3">
    <source>
        <dbReference type="Proteomes" id="UP000054248"/>
    </source>
</evidence>
<dbReference type="HOGENOM" id="CLU_2063200_0_0_1"/>
<dbReference type="AlphaFoldDB" id="A0A0C3QS60"/>
<dbReference type="EMBL" id="KN822969">
    <property type="protein sequence ID" value="KIO30759.1"/>
    <property type="molecule type" value="Genomic_DNA"/>
</dbReference>
<evidence type="ECO:0000313" key="2">
    <source>
        <dbReference type="EMBL" id="KIO30759.1"/>
    </source>
</evidence>
<name>A0A0C3QS60_9AGAM</name>
<reference evidence="2 3" key="1">
    <citation type="submission" date="2014-04" db="EMBL/GenBank/DDBJ databases">
        <authorList>
            <consortium name="DOE Joint Genome Institute"/>
            <person name="Kuo A."/>
            <person name="Girlanda M."/>
            <person name="Perotto S."/>
            <person name="Kohler A."/>
            <person name="Nagy L.G."/>
            <person name="Floudas D."/>
            <person name="Copeland A."/>
            <person name="Barry K.W."/>
            <person name="Cichocki N."/>
            <person name="Veneault-Fourrey C."/>
            <person name="LaButti K."/>
            <person name="Lindquist E.A."/>
            <person name="Lipzen A."/>
            <person name="Lundell T."/>
            <person name="Morin E."/>
            <person name="Murat C."/>
            <person name="Sun H."/>
            <person name="Tunlid A."/>
            <person name="Henrissat B."/>
            <person name="Grigoriev I.V."/>
            <person name="Hibbett D.S."/>
            <person name="Martin F."/>
            <person name="Nordberg H.P."/>
            <person name="Cantor M.N."/>
            <person name="Hua S.X."/>
        </authorList>
    </citation>
    <scope>NUCLEOTIDE SEQUENCE [LARGE SCALE GENOMIC DNA]</scope>
    <source>
        <strain evidence="2 3">MUT 4182</strain>
    </source>
</reference>